<reference evidence="2" key="1">
    <citation type="submission" date="2023-06" db="EMBL/GenBank/DDBJ databases">
        <title>Genome-scale phylogeny and comparative genomics of the fungal order Sordariales.</title>
        <authorList>
            <consortium name="Lawrence Berkeley National Laboratory"/>
            <person name="Hensen N."/>
            <person name="Bonometti L."/>
            <person name="Westerberg I."/>
            <person name="Brannstrom I.O."/>
            <person name="Guillou S."/>
            <person name="Cros-Aarteil S."/>
            <person name="Calhoun S."/>
            <person name="Haridas S."/>
            <person name="Kuo A."/>
            <person name="Mondo S."/>
            <person name="Pangilinan J."/>
            <person name="Riley R."/>
            <person name="LaButti K."/>
            <person name="Andreopoulos B."/>
            <person name="Lipzen A."/>
            <person name="Chen C."/>
            <person name="Yanf M."/>
            <person name="Daum C."/>
            <person name="Ng V."/>
            <person name="Clum A."/>
            <person name="Steindorff A."/>
            <person name="Ohm R."/>
            <person name="Martin F."/>
            <person name="Silar P."/>
            <person name="Natvig D."/>
            <person name="Lalanne C."/>
            <person name="Gautier V."/>
            <person name="Ament-velasquez S.L."/>
            <person name="Kruys A."/>
            <person name="Hutchinson M.I."/>
            <person name="Powell A.J."/>
            <person name="Barry K."/>
            <person name="Miller A.N."/>
            <person name="Grigoriev I.V."/>
            <person name="Debuchy R."/>
            <person name="Gladieux P."/>
            <person name="Thoren M.H."/>
            <person name="Johannesson H."/>
        </authorList>
    </citation>
    <scope>NUCLEOTIDE SEQUENCE</scope>
    <source>
        <strain evidence="2">SMH3187-1</strain>
    </source>
</reference>
<dbReference type="AlphaFoldDB" id="A0AA40F4H3"/>
<comment type="caution">
    <text evidence="2">The sequence shown here is derived from an EMBL/GenBank/DDBJ whole genome shotgun (WGS) entry which is preliminary data.</text>
</comment>
<protein>
    <submittedName>
        <fullName evidence="2">Uncharacterized protein</fullName>
    </submittedName>
</protein>
<gene>
    <name evidence="2" type="ORF">B0T18DRAFT_57606</name>
</gene>
<organism evidence="2 3">
    <name type="scientific">Schizothecium vesticola</name>
    <dbReference type="NCBI Taxonomy" id="314040"/>
    <lineage>
        <taxon>Eukaryota</taxon>
        <taxon>Fungi</taxon>
        <taxon>Dikarya</taxon>
        <taxon>Ascomycota</taxon>
        <taxon>Pezizomycotina</taxon>
        <taxon>Sordariomycetes</taxon>
        <taxon>Sordariomycetidae</taxon>
        <taxon>Sordariales</taxon>
        <taxon>Schizotheciaceae</taxon>
        <taxon>Schizothecium</taxon>
    </lineage>
</organism>
<evidence type="ECO:0000313" key="2">
    <source>
        <dbReference type="EMBL" id="KAK0750847.1"/>
    </source>
</evidence>
<feature type="region of interest" description="Disordered" evidence="1">
    <location>
        <begin position="1"/>
        <end position="23"/>
    </location>
</feature>
<keyword evidence="3" id="KW-1185">Reference proteome</keyword>
<sequence length="338" mass="37789">MPGTKRQQPGQDNATPPKKHRPQPDMTLILYFACHFFVRSPLEFPDCHPWVEGPDGETRHNMFKRPADLTQHHKRNHAIPPHCSRCLMVFGRADEVQNHARTDTLCDVVPSAPLVGVTIQQLDEMARAPRGMSAKRRWFRDYAITFPMEPVCTRSPYATPERHIIDIFIQHIQSMSIPNVPQSTLDAVCHDIQSRRLISRAKALPPFHPEPAPASAAPQAVVNVEVSAQVGGGPIGEGKTSGATSEEENAQLGPLPIRPADHTEAGPSYVQQDFAPTDTVDPANLILRYEVADQEVPVQNPSMILSRDHELDDDYDDRNLVHYDAEHDIEDEHSAWST</sequence>
<feature type="compositionally biased region" description="Polar residues" evidence="1">
    <location>
        <begin position="1"/>
        <end position="14"/>
    </location>
</feature>
<dbReference type="Proteomes" id="UP001172155">
    <property type="component" value="Unassembled WGS sequence"/>
</dbReference>
<accession>A0AA40F4H3</accession>
<name>A0AA40F4H3_9PEZI</name>
<evidence type="ECO:0000313" key="3">
    <source>
        <dbReference type="Proteomes" id="UP001172155"/>
    </source>
</evidence>
<dbReference type="EMBL" id="JAUKUD010000002">
    <property type="protein sequence ID" value="KAK0750847.1"/>
    <property type="molecule type" value="Genomic_DNA"/>
</dbReference>
<evidence type="ECO:0000256" key="1">
    <source>
        <dbReference type="SAM" id="MobiDB-lite"/>
    </source>
</evidence>
<proteinExistence type="predicted"/>